<dbReference type="eggNOG" id="ENOG502RDZA">
    <property type="taxonomic scope" value="Eukaryota"/>
</dbReference>
<dbReference type="Proteomes" id="UP000018144">
    <property type="component" value="Unassembled WGS sequence"/>
</dbReference>
<dbReference type="STRING" id="1076935.U4LRH5"/>
<keyword evidence="4" id="KW-0472">Membrane</keyword>
<dbReference type="PANTHER" id="PTHR48081">
    <property type="entry name" value="AB HYDROLASE SUPERFAMILY PROTEIN C4A8.06C"/>
    <property type="match status" value="1"/>
</dbReference>
<dbReference type="Gene3D" id="3.40.50.1820">
    <property type="entry name" value="alpha/beta hydrolase"/>
    <property type="match status" value="1"/>
</dbReference>
<feature type="active site" evidence="3">
    <location>
        <position position="231"/>
    </location>
</feature>
<organism evidence="5 6">
    <name type="scientific">Pyronema omphalodes (strain CBS 100304)</name>
    <name type="common">Pyronema confluens</name>
    <dbReference type="NCBI Taxonomy" id="1076935"/>
    <lineage>
        <taxon>Eukaryota</taxon>
        <taxon>Fungi</taxon>
        <taxon>Dikarya</taxon>
        <taxon>Ascomycota</taxon>
        <taxon>Pezizomycotina</taxon>
        <taxon>Pezizomycetes</taxon>
        <taxon>Pezizales</taxon>
        <taxon>Pyronemataceae</taxon>
        <taxon>Pyronema</taxon>
    </lineage>
</organism>
<dbReference type="OMA" id="YLEFLMA"/>
<keyword evidence="2 5" id="KW-0378">Hydrolase</keyword>
<keyword evidence="4" id="KW-0812">Transmembrane</keyword>
<keyword evidence="6" id="KW-1185">Reference proteome</keyword>
<dbReference type="SUPFAM" id="SSF53474">
    <property type="entry name" value="alpha/beta-Hydrolases"/>
    <property type="match status" value="1"/>
</dbReference>
<keyword evidence="4" id="KW-1133">Transmembrane helix</keyword>
<evidence type="ECO:0000313" key="5">
    <source>
        <dbReference type="EMBL" id="CCX34560.1"/>
    </source>
</evidence>
<dbReference type="PANTHER" id="PTHR48081:SF2">
    <property type="entry name" value="ALPHA_BETA-HYDROLASE"/>
    <property type="match status" value="1"/>
</dbReference>
<sequence>MQLKPVSFLDFAVFLLFLAFYLVRDSRWKQTIGCGLRALPFLFFTLPCGLINERYRTRTEHQLAFTRRSSLFQDVVIRCVRWAFTNVPSDVGKIFFLKGVSLPYLRFRMWRSGYLRPGKGCPKWTEVNKRKRGMRGLWISYDTTSRPDVVVYYVHGGGFAMGSTYFYLEFLMTWLSVLKDLGFRNPAIFALEYTLIPQECHPRQLHETLQGYSYVLSRIQNSGKVVVAGDSAGALLVLSMLLYLGSKLSTEIPVFAALISPWTKLVVDKHRTTDSDYLEPGKLNEYGRIYAGPEDPSNPLLSPGDCKDPDLWTASFPWEGIGFYHGGSEELFGPEIERLSRRLSKVGRVISRVDSNVHAWPVAAMFLEPSARKRRKTLLDMSIDIAAAVNGPI</sequence>
<reference evidence="5 6" key="1">
    <citation type="journal article" date="2013" name="PLoS Genet.">
        <title>The genome and development-dependent transcriptomes of Pyronema confluens: a window into fungal evolution.</title>
        <authorList>
            <person name="Traeger S."/>
            <person name="Altegoer F."/>
            <person name="Freitag M."/>
            <person name="Gabaldon T."/>
            <person name="Kempken F."/>
            <person name="Kumar A."/>
            <person name="Marcet-Houben M."/>
            <person name="Poggeler S."/>
            <person name="Stajich J.E."/>
            <person name="Nowrousian M."/>
        </authorList>
    </citation>
    <scope>NUCLEOTIDE SEQUENCE [LARGE SCALE GENOMIC DNA]</scope>
    <source>
        <strain evidence="6">CBS 100304</strain>
        <tissue evidence="5">Vegetative mycelium</tissue>
    </source>
</reference>
<protein>
    <submittedName>
        <fullName evidence="5">Similar to Monoterpene epsilon-lactone hydrolase acc. no. Q9EX73</fullName>
    </submittedName>
</protein>
<dbReference type="PROSITE" id="PS01174">
    <property type="entry name" value="LIPASE_GDXG_SER"/>
    <property type="match status" value="1"/>
</dbReference>
<dbReference type="GO" id="GO:0016787">
    <property type="term" value="F:hydrolase activity"/>
    <property type="evidence" value="ECO:0007669"/>
    <property type="project" value="UniProtKB-KW"/>
</dbReference>
<dbReference type="Pfam" id="PF10340">
    <property type="entry name" value="Say1_Mug180"/>
    <property type="match status" value="1"/>
</dbReference>
<dbReference type="InterPro" id="IPR050300">
    <property type="entry name" value="GDXG_lipolytic_enzyme"/>
</dbReference>
<evidence type="ECO:0000256" key="4">
    <source>
        <dbReference type="SAM" id="Phobius"/>
    </source>
</evidence>
<name>U4LRH5_PYROM</name>
<accession>U4LRH5</accession>
<feature type="transmembrane region" description="Helical" evidence="4">
    <location>
        <begin position="6"/>
        <end position="23"/>
    </location>
</feature>
<evidence type="ECO:0000256" key="3">
    <source>
        <dbReference type="PROSITE-ProRule" id="PRU10038"/>
    </source>
</evidence>
<gene>
    <name evidence="5" type="ORF">PCON_03953</name>
</gene>
<dbReference type="InterPro" id="IPR033140">
    <property type="entry name" value="Lipase_GDXG_put_SER_AS"/>
</dbReference>
<evidence type="ECO:0000256" key="1">
    <source>
        <dbReference type="ARBA" id="ARBA00010515"/>
    </source>
</evidence>
<evidence type="ECO:0000313" key="6">
    <source>
        <dbReference type="Proteomes" id="UP000018144"/>
    </source>
</evidence>
<dbReference type="EMBL" id="HF936567">
    <property type="protein sequence ID" value="CCX34560.1"/>
    <property type="molecule type" value="Genomic_DNA"/>
</dbReference>
<proteinExistence type="inferred from homology"/>
<feature type="transmembrane region" description="Helical" evidence="4">
    <location>
        <begin position="149"/>
        <end position="168"/>
    </location>
</feature>
<dbReference type="InterPro" id="IPR019436">
    <property type="entry name" value="Say1-like"/>
</dbReference>
<dbReference type="AlphaFoldDB" id="U4LRH5"/>
<evidence type="ECO:0000256" key="2">
    <source>
        <dbReference type="ARBA" id="ARBA00022801"/>
    </source>
</evidence>
<dbReference type="InterPro" id="IPR029058">
    <property type="entry name" value="AB_hydrolase_fold"/>
</dbReference>
<comment type="similarity">
    <text evidence="1">Belongs to the 'GDXG' lipolytic enzyme family.</text>
</comment>
<dbReference type="OrthoDB" id="408631at2759"/>